<evidence type="ECO:0000256" key="5">
    <source>
        <dbReference type="ARBA" id="ARBA00022597"/>
    </source>
</evidence>
<dbReference type="InterPro" id="IPR000515">
    <property type="entry name" value="MetI-like"/>
</dbReference>
<feature type="transmembrane region" description="Helical" evidence="9">
    <location>
        <begin position="222"/>
        <end position="244"/>
    </location>
</feature>
<feature type="transmembrane region" description="Helical" evidence="9">
    <location>
        <begin position="59"/>
        <end position="77"/>
    </location>
</feature>
<proteinExistence type="inferred from homology"/>
<evidence type="ECO:0000259" key="11">
    <source>
        <dbReference type="PROSITE" id="PS50928"/>
    </source>
</evidence>
<dbReference type="SUPFAM" id="SSF160964">
    <property type="entry name" value="MalF N-terminal region-like"/>
    <property type="match status" value="1"/>
</dbReference>
<comment type="subcellular location">
    <subcellularLocation>
        <location evidence="1 9">Cell membrane</location>
        <topology evidence="1 9">Multi-pass membrane protein</topology>
    </subcellularLocation>
</comment>
<dbReference type="FunFam" id="1.10.3720.10:FF:000036">
    <property type="entry name" value="Maltodextrin ABC transporter, permease protein"/>
    <property type="match status" value="1"/>
</dbReference>
<dbReference type="InterPro" id="IPR035906">
    <property type="entry name" value="MetI-like_sf"/>
</dbReference>
<keyword evidence="6 9" id="KW-0812">Transmembrane</keyword>
<dbReference type="GO" id="GO:0015423">
    <property type="term" value="F:ABC-type maltose transporter activity"/>
    <property type="evidence" value="ECO:0007669"/>
    <property type="project" value="TreeGrafter"/>
</dbReference>
<keyword evidence="7 9" id="KW-1133">Transmembrane helix</keyword>
<feature type="transmembrane region" description="Helical" evidence="9">
    <location>
        <begin position="417"/>
        <end position="437"/>
    </location>
</feature>
<dbReference type="Gene3D" id="1.10.3720.10">
    <property type="entry name" value="MetI-like"/>
    <property type="match status" value="1"/>
</dbReference>
<comment type="similarity">
    <text evidence="2 10">Belongs to the binding-protein-dependent transport system permease family. MalFG subfamily.</text>
</comment>
<evidence type="ECO:0000256" key="1">
    <source>
        <dbReference type="ARBA" id="ARBA00004651"/>
    </source>
</evidence>
<reference evidence="13" key="1">
    <citation type="submission" date="2016-10" db="EMBL/GenBank/DDBJ databases">
        <authorList>
            <person name="Varghese N."/>
            <person name="Submissions S."/>
        </authorList>
    </citation>
    <scope>NUCLEOTIDE SEQUENCE [LARGE SCALE GENOMIC DNA]</scope>
    <source>
        <strain evidence="13">CGMCC 1.10369</strain>
    </source>
</reference>
<evidence type="ECO:0000256" key="6">
    <source>
        <dbReference type="ARBA" id="ARBA00022692"/>
    </source>
</evidence>
<gene>
    <name evidence="12" type="ORF">SAMN04488053_102235</name>
</gene>
<dbReference type="PANTHER" id="PTHR47314:SF1">
    <property type="entry name" value="MALTOSE_MALTODEXTRIN TRANSPORT SYSTEM PERMEASE PROTEIN MALF"/>
    <property type="match status" value="1"/>
</dbReference>
<sequence>MLISNPDSFNDQEDTFMAAKKEQDNRVLVNPKHNPKTAALLSIIPGFGQAYNKRFIKGAALFILFAAFVIAAIDFITTGLQGLVTLGEVPREDDSRVFLSNGILALILSTFFLAFYTLNIQDAFKDAKRIQLGWKVPNISEGFKNAWDTSFPYLLVGPGLILLIFVVIFPLLFMVFLAFTNYNLYNAPPRNILEWVGFENFVNLFAISEWRNTFINVLSWTLIWTFVATTLQIALALFLATIVNDPRIKFKKLIRTVFILPWAVPAFTTIIIFSALFNDNFGAINTAILQPIFGMSIPWLTDALWTRIAIIMIQVWLGFPFVYALFTGVLQSISADWYEAADIDGASRWQKFQNITFPHVMFATAPLLIMQYSFNFNNFNIIYLFNQGGPAVRGQTAGGSDILISWIYGLTFENQQFNMAAAISIILGLLVAGFAFFQFRRSRSFKEEGTF</sequence>
<organism evidence="12 13">
    <name type="scientific">Alkalicoccus daliensis</name>
    <dbReference type="NCBI Taxonomy" id="745820"/>
    <lineage>
        <taxon>Bacteria</taxon>
        <taxon>Bacillati</taxon>
        <taxon>Bacillota</taxon>
        <taxon>Bacilli</taxon>
        <taxon>Bacillales</taxon>
        <taxon>Bacillaceae</taxon>
        <taxon>Alkalicoccus</taxon>
    </lineage>
</organism>
<keyword evidence="8 9" id="KW-0472">Membrane</keyword>
<dbReference type="PANTHER" id="PTHR47314">
    <property type="entry name" value="MALTOSE/MALTODEXTRIN TRANSPORT SYSTEM PERMEASE PROTEIN MALF"/>
    <property type="match status" value="1"/>
</dbReference>
<evidence type="ECO:0000313" key="12">
    <source>
        <dbReference type="EMBL" id="SDN61513.1"/>
    </source>
</evidence>
<keyword evidence="3 9" id="KW-0813">Transport</keyword>
<keyword evidence="4 10" id="KW-1003">Cell membrane</keyword>
<dbReference type="STRING" id="745820.SAMN04488053_102235"/>
<dbReference type="GO" id="GO:0042956">
    <property type="term" value="P:maltodextrin transmembrane transport"/>
    <property type="evidence" value="ECO:0007669"/>
    <property type="project" value="TreeGrafter"/>
</dbReference>
<protein>
    <recommendedName>
        <fullName evidence="10">Maltose/maltodextrin transport system permease protein</fullName>
    </recommendedName>
</protein>
<feature type="domain" description="ABC transmembrane type-1" evidence="11">
    <location>
        <begin position="218"/>
        <end position="438"/>
    </location>
</feature>
<dbReference type="PROSITE" id="PS50928">
    <property type="entry name" value="ABC_TM1"/>
    <property type="match status" value="1"/>
</dbReference>
<evidence type="ECO:0000313" key="13">
    <source>
        <dbReference type="Proteomes" id="UP000198778"/>
    </source>
</evidence>
<comment type="function">
    <text evidence="10">Part of the ABC transporter complex MalEFGK involved in maltose/maltodextrin import. Probably responsible for the translocation of the substrate across the membrane.</text>
</comment>
<evidence type="ECO:0000256" key="10">
    <source>
        <dbReference type="RuleBase" id="RU367050"/>
    </source>
</evidence>
<evidence type="ECO:0000256" key="4">
    <source>
        <dbReference type="ARBA" id="ARBA00022475"/>
    </source>
</evidence>
<evidence type="ECO:0000256" key="8">
    <source>
        <dbReference type="ARBA" id="ARBA00023136"/>
    </source>
</evidence>
<keyword evidence="13" id="KW-1185">Reference proteome</keyword>
<keyword evidence="5 10" id="KW-0762">Sugar transport</keyword>
<accession>A0A1H0CUF2</accession>
<name>A0A1H0CUF2_9BACI</name>
<dbReference type="Pfam" id="PF00528">
    <property type="entry name" value="BPD_transp_1"/>
    <property type="match status" value="1"/>
</dbReference>
<feature type="transmembrane region" description="Helical" evidence="9">
    <location>
        <begin position="97"/>
        <end position="118"/>
    </location>
</feature>
<feature type="transmembrane region" description="Helical" evidence="9">
    <location>
        <begin position="256"/>
        <end position="277"/>
    </location>
</feature>
<evidence type="ECO:0000256" key="3">
    <source>
        <dbReference type="ARBA" id="ARBA00022448"/>
    </source>
</evidence>
<dbReference type="Proteomes" id="UP000198778">
    <property type="component" value="Unassembled WGS sequence"/>
</dbReference>
<dbReference type="EMBL" id="FNIL01000002">
    <property type="protein sequence ID" value="SDN61513.1"/>
    <property type="molecule type" value="Genomic_DNA"/>
</dbReference>
<feature type="transmembrane region" description="Helical" evidence="9">
    <location>
        <begin position="153"/>
        <end position="179"/>
    </location>
</feature>
<evidence type="ECO:0000256" key="9">
    <source>
        <dbReference type="RuleBase" id="RU363032"/>
    </source>
</evidence>
<dbReference type="SUPFAM" id="SSF161098">
    <property type="entry name" value="MetI-like"/>
    <property type="match status" value="1"/>
</dbReference>
<evidence type="ECO:0000256" key="7">
    <source>
        <dbReference type="ARBA" id="ARBA00022989"/>
    </source>
</evidence>
<feature type="transmembrane region" description="Helical" evidence="9">
    <location>
        <begin position="304"/>
        <end position="326"/>
    </location>
</feature>
<dbReference type="CDD" id="cd06261">
    <property type="entry name" value="TM_PBP2"/>
    <property type="match status" value="1"/>
</dbReference>
<dbReference type="AlphaFoldDB" id="A0A1H0CUF2"/>
<dbReference type="GO" id="GO:1990060">
    <property type="term" value="C:maltose transport complex"/>
    <property type="evidence" value="ECO:0007669"/>
    <property type="project" value="TreeGrafter"/>
</dbReference>
<feature type="transmembrane region" description="Helical" evidence="9">
    <location>
        <begin position="355"/>
        <end position="374"/>
    </location>
</feature>
<evidence type="ECO:0000256" key="2">
    <source>
        <dbReference type="ARBA" id="ARBA00009047"/>
    </source>
</evidence>